<feature type="transmembrane region" description="Helical" evidence="6">
    <location>
        <begin position="62"/>
        <end position="86"/>
    </location>
</feature>
<feature type="domain" description="GtrA/DPMS transmembrane" evidence="7">
    <location>
        <begin position="65"/>
        <end position="188"/>
    </location>
</feature>
<comment type="similarity">
    <text evidence="2">Belongs to the GtrA family.</text>
</comment>
<sequence>MEQSTVPSESHGILEPAISVEELMGPASRIPSYSPTPWAIVNSILDIVDKVSGGRAGWVQRFFSFAFFGGMAAVVNLIVFYIGYYVVLPSDGSTVHYVVAYLFAYELSVLANFIPNDYFTFKQLRSSGDRPWIVRNARFHAGSITGGVLTFVLSYAFKSFLGVPAIIAQAIALILVLFYNFAFHHLFTYRHKKAVSVEEALIETVKEAVTGEMPVVDSVHTAL</sequence>
<evidence type="ECO:0000256" key="2">
    <source>
        <dbReference type="ARBA" id="ARBA00009399"/>
    </source>
</evidence>
<dbReference type="GO" id="GO:0005886">
    <property type="term" value="C:plasma membrane"/>
    <property type="evidence" value="ECO:0007669"/>
    <property type="project" value="TreeGrafter"/>
</dbReference>
<dbReference type="GO" id="GO:0000271">
    <property type="term" value="P:polysaccharide biosynthetic process"/>
    <property type="evidence" value="ECO:0007669"/>
    <property type="project" value="InterPro"/>
</dbReference>
<evidence type="ECO:0000256" key="3">
    <source>
        <dbReference type="ARBA" id="ARBA00022692"/>
    </source>
</evidence>
<dbReference type="PANTHER" id="PTHR38459">
    <property type="entry name" value="PROPHAGE BACTOPRENOL-LINKED GLUCOSE TRANSLOCASE HOMOLOG"/>
    <property type="match status" value="1"/>
</dbReference>
<feature type="transmembrane region" description="Helical" evidence="6">
    <location>
        <begin position="98"/>
        <end position="119"/>
    </location>
</feature>
<comment type="subcellular location">
    <subcellularLocation>
        <location evidence="1">Membrane</location>
        <topology evidence="1">Multi-pass membrane protein</topology>
    </subcellularLocation>
</comment>
<feature type="transmembrane region" description="Helical" evidence="6">
    <location>
        <begin position="163"/>
        <end position="183"/>
    </location>
</feature>
<dbReference type="OrthoDB" id="155735at2"/>
<evidence type="ECO:0000313" key="9">
    <source>
        <dbReference type="Proteomes" id="UP000287352"/>
    </source>
</evidence>
<name>A0A401ZXW2_9CHLR</name>
<feature type="transmembrane region" description="Helical" evidence="6">
    <location>
        <begin position="139"/>
        <end position="157"/>
    </location>
</feature>
<evidence type="ECO:0000313" key="8">
    <source>
        <dbReference type="EMBL" id="GCE11696.1"/>
    </source>
</evidence>
<dbReference type="EMBL" id="BIFR01000001">
    <property type="protein sequence ID" value="GCE11696.1"/>
    <property type="molecule type" value="Genomic_DNA"/>
</dbReference>
<evidence type="ECO:0000256" key="1">
    <source>
        <dbReference type="ARBA" id="ARBA00004141"/>
    </source>
</evidence>
<keyword evidence="4 6" id="KW-1133">Transmembrane helix</keyword>
<reference evidence="9" key="1">
    <citation type="submission" date="2018-12" db="EMBL/GenBank/DDBJ databases">
        <title>Tengunoibacter tsumagoiensis gen. nov., sp. nov., Dictyobacter kobayashii sp. nov., D. alpinus sp. nov., and D. joshuensis sp. nov. and description of Dictyobacteraceae fam. nov. within the order Ktedonobacterales isolated from Tengu-no-mugimeshi.</title>
        <authorList>
            <person name="Wang C.M."/>
            <person name="Zheng Y."/>
            <person name="Sakai Y."/>
            <person name="Toyoda A."/>
            <person name="Minakuchi Y."/>
            <person name="Abe K."/>
            <person name="Yokota A."/>
            <person name="Yabe S."/>
        </authorList>
    </citation>
    <scope>NUCLEOTIDE SEQUENCE [LARGE SCALE GENOMIC DNA]</scope>
    <source>
        <strain evidence="9">Uno3</strain>
    </source>
</reference>
<evidence type="ECO:0000259" key="7">
    <source>
        <dbReference type="Pfam" id="PF04138"/>
    </source>
</evidence>
<dbReference type="Pfam" id="PF04138">
    <property type="entry name" value="GtrA_DPMS_TM"/>
    <property type="match status" value="1"/>
</dbReference>
<organism evidence="8 9">
    <name type="scientific">Tengunoibacter tsumagoiensis</name>
    <dbReference type="NCBI Taxonomy" id="2014871"/>
    <lineage>
        <taxon>Bacteria</taxon>
        <taxon>Bacillati</taxon>
        <taxon>Chloroflexota</taxon>
        <taxon>Ktedonobacteria</taxon>
        <taxon>Ktedonobacterales</taxon>
        <taxon>Dictyobacteraceae</taxon>
        <taxon>Tengunoibacter</taxon>
    </lineage>
</organism>
<accession>A0A401ZXW2</accession>
<protein>
    <recommendedName>
        <fullName evidence="7">GtrA/DPMS transmembrane domain-containing protein</fullName>
    </recommendedName>
</protein>
<dbReference type="Proteomes" id="UP000287352">
    <property type="component" value="Unassembled WGS sequence"/>
</dbReference>
<keyword evidence="5 6" id="KW-0472">Membrane</keyword>
<proteinExistence type="inferred from homology"/>
<keyword evidence="9" id="KW-1185">Reference proteome</keyword>
<evidence type="ECO:0000256" key="6">
    <source>
        <dbReference type="SAM" id="Phobius"/>
    </source>
</evidence>
<evidence type="ECO:0000256" key="4">
    <source>
        <dbReference type="ARBA" id="ARBA00022989"/>
    </source>
</evidence>
<gene>
    <name evidence="8" type="ORF">KTT_15550</name>
</gene>
<dbReference type="InterPro" id="IPR007267">
    <property type="entry name" value="GtrA_DPMS_TM"/>
</dbReference>
<keyword evidence="3 6" id="KW-0812">Transmembrane</keyword>
<dbReference type="AlphaFoldDB" id="A0A401ZXW2"/>
<dbReference type="PANTHER" id="PTHR38459:SF1">
    <property type="entry name" value="PROPHAGE BACTOPRENOL-LINKED GLUCOSE TRANSLOCASE HOMOLOG"/>
    <property type="match status" value="1"/>
</dbReference>
<evidence type="ECO:0000256" key="5">
    <source>
        <dbReference type="ARBA" id="ARBA00023136"/>
    </source>
</evidence>
<dbReference type="RefSeq" id="WP_126579378.1">
    <property type="nucleotide sequence ID" value="NZ_BIFR01000001.1"/>
</dbReference>
<comment type="caution">
    <text evidence="8">The sequence shown here is derived from an EMBL/GenBank/DDBJ whole genome shotgun (WGS) entry which is preliminary data.</text>
</comment>
<dbReference type="InterPro" id="IPR051401">
    <property type="entry name" value="GtrA_CellWall_Glycosyl"/>
</dbReference>